<organism evidence="2 3">
    <name type="scientific">Rhodotorula diobovata</name>
    <dbReference type="NCBI Taxonomy" id="5288"/>
    <lineage>
        <taxon>Eukaryota</taxon>
        <taxon>Fungi</taxon>
        <taxon>Dikarya</taxon>
        <taxon>Basidiomycota</taxon>
        <taxon>Pucciniomycotina</taxon>
        <taxon>Microbotryomycetes</taxon>
        <taxon>Sporidiobolales</taxon>
        <taxon>Sporidiobolaceae</taxon>
        <taxon>Rhodotorula</taxon>
    </lineage>
</organism>
<protein>
    <submittedName>
        <fullName evidence="2">Uncharacterized protein</fullName>
    </submittedName>
</protein>
<feature type="compositionally biased region" description="Basic residues" evidence="1">
    <location>
        <begin position="233"/>
        <end position="244"/>
    </location>
</feature>
<feature type="region of interest" description="Disordered" evidence="1">
    <location>
        <begin position="216"/>
        <end position="244"/>
    </location>
</feature>
<dbReference type="Proteomes" id="UP000311382">
    <property type="component" value="Unassembled WGS sequence"/>
</dbReference>
<comment type="caution">
    <text evidence="2">The sequence shown here is derived from an EMBL/GenBank/DDBJ whole genome shotgun (WGS) entry which is preliminary data.</text>
</comment>
<name>A0A5C5FQI2_9BASI</name>
<sequence length="244" mass="27161">MSVSARCNAARGALCRALPAILATLPPSRPALPSSDSRGPLASLQRWRQSAQRSAELVYAAHGASPACPASPPSRKFARHQHRQHSAGVAHRSRCSPLLPALRPHPQCRHRRGQPHGHDHLLDASPGRPRRGFTASGLWQPFRARLPRARFGCGPVAFRSWRARSRRARSWHRSRRGRGVDHVAASRARFRLGNARRAPRAERAAAAFAPERVRACRLGSQERHHGVSAQPRQRGRQTPKRQQR</sequence>
<evidence type="ECO:0000313" key="2">
    <source>
        <dbReference type="EMBL" id="TNY19050.1"/>
    </source>
</evidence>
<dbReference type="AlphaFoldDB" id="A0A5C5FQI2"/>
<keyword evidence="3" id="KW-1185">Reference proteome</keyword>
<accession>A0A5C5FQI2</accession>
<gene>
    <name evidence="2" type="ORF">DMC30DRAFT_401428</name>
</gene>
<feature type="region of interest" description="Disordered" evidence="1">
    <location>
        <begin position="26"/>
        <end position="46"/>
    </location>
</feature>
<feature type="region of interest" description="Disordered" evidence="1">
    <location>
        <begin position="107"/>
        <end position="128"/>
    </location>
</feature>
<evidence type="ECO:0000313" key="3">
    <source>
        <dbReference type="Proteomes" id="UP000311382"/>
    </source>
</evidence>
<reference evidence="2 3" key="1">
    <citation type="submission" date="2019-03" db="EMBL/GenBank/DDBJ databases">
        <title>Rhodosporidium diobovatum UCD-FST 08-225 genome sequencing, assembly, and annotation.</title>
        <authorList>
            <person name="Fakankun I.U."/>
            <person name="Fristensky B."/>
            <person name="Levin D.B."/>
        </authorList>
    </citation>
    <scope>NUCLEOTIDE SEQUENCE [LARGE SCALE GENOMIC DNA]</scope>
    <source>
        <strain evidence="2 3">UCD-FST 08-225</strain>
    </source>
</reference>
<proteinExistence type="predicted"/>
<dbReference type="EMBL" id="SOZI01000110">
    <property type="protein sequence ID" value="TNY19050.1"/>
    <property type="molecule type" value="Genomic_DNA"/>
</dbReference>
<evidence type="ECO:0000256" key="1">
    <source>
        <dbReference type="SAM" id="MobiDB-lite"/>
    </source>
</evidence>